<keyword evidence="2" id="KW-0812">Transmembrane</keyword>
<feature type="compositionally biased region" description="Gly residues" evidence="1">
    <location>
        <begin position="405"/>
        <end position="414"/>
    </location>
</feature>
<name>A0A8J4FX01_9CHLO</name>
<feature type="compositionally biased region" description="Polar residues" evidence="1">
    <location>
        <begin position="556"/>
        <end position="565"/>
    </location>
</feature>
<evidence type="ECO:0000313" key="5">
    <source>
        <dbReference type="Proteomes" id="UP000722791"/>
    </source>
</evidence>
<evidence type="ECO:0000313" key="6">
    <source>
        <dbReference type="Proteomes" id="UP000747110"/>
    </source>
</evidence>
<proteinExistence type="predicted"/>
<feature type="transmembrane region" description="Helical" evidence="2">
    <location>
        <begin position="280"/>
        <end position="302"/>
    </location>
</feature>
<evidence type="ECO:0000256" key="1">
    <source>
        <dbReference type="SAM" id="MobiDB-lite"/>
    </source>
</evidence>
<evidence type="ECO:0000313" key="3">
    <source>
        <dbReference type="EMBL" id="GIL78935.1"/>
    </source>
</evidence>
<feature type="compositionally biased region" description="Low complexity" evidence="1">
    <location>
        <begin position="332"/>
        <end position="350"/>
    </location>
</feature>
<evidence type="ECO:0000256" key="2">
    <source>
        <dbReference type="SAM" id="Phobius"/>
    </source>
</evidence>
<keyword evidence="6" id="KW-1185">Reference proteome</keyword>
<gene>
    <name evidence="3" type="ORF">Vretifemale_8329</name>
    <name evidence="4" type="ORF">Vretimale_213</name>
</gene>
<reference evidence="4" key="1">
    <citation type="journal article" date="2021" name="Proc. Natl. Acad. Sci. U.S.A.">
        <title>Three genomes in the algal genus Volvox reveal the fate of a haploid sex-determining region after a transition to homothallism.</title>
        <authorList>
            <person name="Yamamoto K."/>
            <person name="Hamaji T."/>
            <person name="Kawai-Toyooka H."/>
            <person name="Matsuzaki R."/>
            <person name="Takahashi F."/>
            <person name="Nishimura Y."/>
            <person name="Kawachi M."/>
            <person name="Noguchi H."/>
            <person name="Minakuchi Y."/>
            <person name="Umen J.G."/>
            <person name="Toyoda A."/>
            <person name="Nozaki H."/>
        </authorList>
    </citation>
    <scope>NUCLEOTIDE SEQUENCE</scope>
    <source>
        <strain evidence="4">NIES-3785</strain>
        <strain evidence="3">NIES-3786</strain>
    </source>
</reference>
<feature type="region of interest" description="Disordered" evidence="1">
    <location>
        <begin position="517"/>
        <end position="565"/>
    </location>
</feature>
<dbReference type="EMBL" id="BNCP01000014">
    <property type="protein sequence ID" value="GIL78935.1"/>
    <property type="molecule type" value="Genomic_DNA"/>
</dbReference>
<organism evidence="4 5">
    <name type="scientific">Volvox reticuliferus</name>
    <dbReference type="NCBI Taxonomy" id="1737510"/>
    <lineage>
        <taxon>Eukaryota</taxon>
        <taxon>Viridiplantae</taxon>
        <taxon>Chlorophyta</taxon>
        <taxon>core chlorophytes</taxon>
        <taxon>Chlorophyceae</taxon>
        <taxon>CS clade</taxon>
        <taxon>Chlamydomonadales</taxon>
        <taxon>Volvocaceae</taxon>
        <taxon>Volvox</taxon>
    </lineage>
</organism>
<keyword evidence="2" id="KW-1133">Transmembrane helix</keyword>
<feature type="region of interest" description="Disordered" evidence="1">
    <location>
        <begin position="326"/>
        <end position="351"/>
    </location>
</feature>
<feature type="region of interest" description="Disordered" evidence="1">
    <location>
        <begin position="595"/>
        <end position="629"/>
    </location>
</feature>
<feature type="region of interest" description="Disordered" evidence="1">
    <location>
        <begin position="398"/>
        <end position="438"/>
    </location>
</feature>
<dbReference type="OrthoDB" id="545032at2759"/>
<dbReference type="EMBL" id="BNCQ01000001">
    <property type="protein sequence ID" value="GIL93846.1"/>
    <property type="molecule type" value="Genomic_DNA"/>
</dbReference>
<feature type="compositionally biased region" description="Low complexity" evidence="1">
    <location>
        <begin position="528"/>
        <end position="545"/>
    </location>
</feature>
<accession>A0A8J4FX01</accession>
<comment type="caution">
    <text evidence="4">The sequence shown here is derived from an EMBL/GenBank/DDBJ whole genome shotgun (WGS) entry which is preliminary data.</text>
</comment>
<dbReference type="Proteomes" id="UP000722791">
    <property type="component" value="Unassembled WGS sequence"/>
</dbReference>
<sequence>MCHQQRFLLKSQSYSRLARLYGFPTVLLAMVVQIHFCQGATVHPHPKCDGPCDEIDRMCRSTTCDMSWDSCIPGTVQKNDSRLEPDRNSRDCHWTDCSPGGCKEGFKQIEQQTCFDVEHCPQYFGVCNKEYCCPVKTRVECCALLPCNVAYEGCRMPQRSVNTSTSDAESVLLPHGNVTVSAFYTAAAVFTGNGTCDAVRVWGSCQCDDGLLRPGCELTNSSTWYGQLPGPPEVNSTANPNGTLLPPDLSITCVAVPAEDSATRGGSQQRHRNEGMSRGALVALIVIGCLLVGGCSAGVILWCCGLLPDLHNLRIRNLTSYEPVFTGQSYTPSMGGSSSSSRRRAPPSSSFDEDIPWTRFCAVVMEAGRRLLYGKRYIEESASAAAAAERYRTLNSLGRRRRRGGGGGGDGGGTAAAPGDEEEAEPTWAPGKVRPTRGQVGLSVYPSNRGKVLNDDDLGVDEVFTLDDLGAASCDAIMTAAWRPMGHHLPVSRSATAAAGPLTPSFRASSGISVATVPSPAGPFRGHSSSSTTTNGTVTAAAAETRTNGRLPDGRASSSNIATPTEQPRLRLNQFGYSRVVGGDGDGGGHDVIHTRPMVLGGGDVEEDEVPPDVDAPLRWLPSPQVTGQ</sequence>
<evidence type="ECO:0000313" key="4">
    <source>
        <dbReference type="EMBL" id="GIL93846.1"/>
    </source>
</evidence>
<dbReference type="Proteomes" id="UP000747110">
    <property type="component" value="Unassembled WGS sequence"/>
</dbReference>
<keyword evidence="2" id="KW-0472">Membrane</keyword>
<protein>
    <submittedName>
        <fullName evidence="4">Uncharacterized protein</fullName>
    </submittedName>
</protein>
<dbReference type="AlphaFoldDB" id="A0A8J4FX01"/>